<keyword evidence="1" id="KW-0812">Transmembrane</keyword>
<accession>A0A4R8SNW2</accession>
<keyword evidence="1" id="KW-1133">Transmembrane helix</keyword>
<dbReference type="RefSeq" id="WP_134087306.1">
    <property type="nucleotide sequence ID" value="NZ_PECL01000014.1"/>
</dbReference>
<reference evidence="2 3" key="1">
    <citation type="journal article" date="2019" name="Sci. Rep.">
        <title>Extended insight into the Mycobacterium chelonae-abscessus complex through whole genome sequencing of Mycobacterium salmoniphilum outbreak and Mycobacterium salmoniphilum-like strains.</title>
        <authorList>
            <person name="Behra P.R.K."/>
            <person name="Das S."/>
            <person name="Pettersson B.M.F."/>
            <person name="Shirreff L."/>
            <person name="DuCote T."/>
            <person name="Jacobsson K.G."/>
            <person name="Ennis D.G."/>
            <person name="Kirsebom L.A."/>
        </authorList>
    </citation>
    <scope>NUCLEOTIDE SEQUENCE [LARGE SCALE GENOMIC DNA]</scope>
    <source>
        <strain evidence="2 3">CCUG 60884</strain>
    </source>
</reference>
<gene>
    <name evidence="2" type="ORF">CCUG60884_04540</name>
</gene>
<protein>
    <recommendedName>
        <fullName evidence="4">DUF1761 domain-containing protein</fullName>
    </recommendedName>
</protein>
<name>A0A4R8SNW2_9MYCO</name>
<organism evidence="2 3">
    <name type="scientific">Mycobacteroides salmoniphilum</name>
    <dbReference type="NCBI Taxonomy" id="404941"/>
    <lineage>
        <taxon>Bacteria</taxon>
        <taxon>Bacillati</taxon>
        <taxon>Actinomycetota</taxon>
        <taxon>Actinomycetes</taxon>
        <taxon>Mycobacteriales</taxon>
        <taxon>Mycobacteriaceae</taxon>
        <taxon>Mycobacteroides</taxon>
    </lineage>
</organism>
<dbReference type="AlphaFoldDB" id="A0A4R8SNW2"/>
<evidence type="ECO:0008006" key="4">
    <source>
        <dbReference type="Google" id="ProtNLM"/>
    </source>
</evidence>
<comment type="caution">
    <text evidence="2">The sequence shown here is derived from an EMBL/GenBank/DDBJ whole genome shotgun (WGS) entry which is preliminary data.</text>
</comment>
<dbReference type="Proteomes" id="UP000294604">
    <property type="component" value="Unassembled WGS sequence"/>
</dbReference>
<proteinExistence type="predicted"/>
<dbReference type="InterPro" id="IPR013879">
    <property type="entry name" value="DUF1761"/>
</dbReference>
<feature type="transmembrane region" description="Helical" evidence="1">
    <location>
        <begin position="6"/>
        <end position="32"/>
    </location>
</feature>
<evidence type="ECO:0000256" key="1">
    <source>
        <dbReference type="SAM" id="Phobius"/>
    </source>
</evidence>
<keyword evidence="1" id="KW-0472">Membrane</keyword>
<feature type="transmembrane region" description="Helical" evidence="1">
    <location>
        <begin position="112"/>
        <end position="133"/>
    </location>
</feature>
<feature type="transmembrane region" description="Helical" evidence="1">
    <location>
        <begin position="80"/>
        <end position="100"/>
    </location>
</feature>
<dbReference type="Pfam" id="PF08570">
    <property type="entry name" value="DUF1761"/>
    <property type="match status" value="1"/>
</dbReference>
<evidence type="ECO:0000313" key="3">
    <source>
        <dbReference type="Proteomes" id="UP000294604"/>
    </source>
</evidence>
<dbReference type="EMBL" id="PECL01000014">
    <property type="protein sequence ID" value="TEA00648.1"/>
    <property type="molecule type" value="Genomic_DNA"/>
</dbReference>
<dbReference type="STRING" id="404941.GCA_002013645_04414"/>
<feature type="transmembrane region" description="Helical" evidence="1">
    <location>
        <begin position="53"/>
        <end position="74"/>
    </location>
</feature>
<sequence>MQINWLGVTLAFGAGMVVAGVWYGKLFVDIWWNLTGITPEQSKAASRRNMIQLLIANAATAVGLAITVEVASAATEIHSVWLALTVGAIAWLMFSATTLLQHNAFELKPPKLTILNSAYQLALFLTMSLAIGLV</sequence>
<evidence type="ECO:0000313" key="2">
    <source>
        <dbReference type="EMBL" id="TEA00648.1"/>
    </source>
</evidence>